<dbReference type="PANTHER" id="PTHR14052:SF0">
    <property type="entry name" value="ORIGIN RECOGNITION COMPLEX SUBUNIT 2"/>
    <property type="match status" value="1"/>
</dbReference>
<dbReference type="EMBL" id="JADFTS010000006">
    <property type="protein sequence ID" value="KAF9602765.1"/>
    <property type="molecule type" value="Genomic_DNA"/>
</dbReference>
<dbReference type="OrthoDB" id="20198at2759"/>
<dbReference type="Proteomes" id="UP000631114">
    <property type="component" value="Unassembled WGS sequence"/>
</dbReference>
<dbReference type="GO" id="GO:0005664">
    <property type="term" value="C:nuclear origin of replication recognition complex"/>
    <property type="evidence" value="ECO:0007669"/>
    <property type="project" value="UniProtKB-UniRule"/>
</dbReference>
<keyword evidence="2" id="KW-0472">Membrane</keyword>
<organism evidence="4 5">
    <name type="scientific">Coptis chinensis</name>
    <dbReference type="NCBI Taxonomy" id="261450"/>
    <lineage>
        <taxon>Eukaryota</taxon>
        <taxon>Viridiplantae</taxon>
        <taxon>Streptophyta</taxon>
        <taxon>Embryophyta</taxon>
        <taxon>Tracheophyta</taxon>
        <taxon>Spermatophyta</taxon>
        <taxon>Magnoliopsida</taxon>
        <taxon>Ranunculales</taxon>
        <taxon>Ranunculaceae</taxon>
        <taxon>Coptidoideae</taxon>
        <taxon>Coptis</taxon>
    </lineage>
</organism>
<evidence type="ECO:0000259" key="3">
    <source>
        <dbReference type="Pfam" id="PF04084"/>
    </source>
</evidence>
<evidence type="ECO:0000256" key="2">
    <source>
        <dbReference type="SAM" id="Phobius"/>
    </source>
</evidence>
<comment type="caution">
    <text evidence="4">The sequence shown here is derived from an EMBL/GenBank/DDBJ whole genome shotgun (WGS) entry which is preliminary data.</text>
</comment>
<dbReference type="GO" id="GO:0006260">
    <property type="term" value="P:DNA replication"/>
    <property type="evidence" value="ECO:0007669"/>
    <property type="project" value="UniProtKB-UniRule"/>
</dbReference>
<evidence type="ECO:0000313" key="4">
    <source>
        <dbReference type="EMBL" id="KAF9602765.1"/>
    </source>
</evidence>
<name>A0A835HL08_9MAGN</name>
<protein>
    <recommendedName>
        <fullName evidence="1">Origin recognition complex subunit 2</fullName>
    </recommendedName>
</protein>
<dbReference type="GO" id="GO:0003688">
    <property type="term" value="F:DNA replication origin binding"/>
    <property type="evidence" value="ECO:0007669"/>
    <property type="project" value="UniProtKB-UniRule"/>
</dbReference>
<feature type="transmembrane region" description="Helical" evidence="2">
    <location>
        <begin position="104"/>
        <end position="125"/>
    </location>
</feature>
<comment type="subcellular location">
    <subcellularLocation>
        <location evidence="1">Nucleus</location>
    </subcellularLocation>
</comment>
<proteinExistence type="inferred from homology"/>
<keyword evidence="5" id="KW-1185">Reference proteome</keyword>
<dbReference type="AlphaFoldDB" id="A0A835HL08"/>
<dbReference type="InterPro" id="IPR056772">
    <property type="entry name" value="RecA-like_ORC2"/>
</dbReference>
<feature type="domain" description="Origin recognition complex subunit 2 RecA-like" evidence="3">
    <location>
        <begin position="4"/>
        <end position="70"/>
    </location>
</feature>
<sequence length="279" mass="31316">MEELLTFLDGPHAKDSDCFVCIVIHNIDGPGLRELESQQNLARLASCSHVRVVASIDHVNAPLLVLTSAVLNLVTIMFIMHMHLSSSSLSFVLRPTEMLWDFTFSRNVMVGVCLVLNGILIFGHLENINNITANFILSVLTCTSPQSPESLAVERVFRAFSKFFTCLFHFFVLLLSLSVGYKALEHHSLHVWDKKMVHTQFNWSWYHVPTFAPYKVEGVFFPLILASGGTAQNAKTALIVLQSLTPNAQSVFKVLAEHQMAHSDEEGKCWICRLKMILS</sequence>
<comment type="subunit">
    <text evidence="1">Component of the origin recognition complex (ORC).</text>
</comment>
<keyword evidence="2" id="KW-0812">Transmembrane</keyword>
<evidence type="ECO:0000256" key="1">
    <source>
        <dbReference type="RuleBase" id="RU368084"/>
    </source>
</evidence>
<keyword evidence="1" id="KW-0235">DNA replication</keyword>
<keyword evidence="1" id="KW-0539">Nucleus</keyword>
<dbReference type="Pfam" id="PF04084">
    <property type="entry name" value="RecA-like_ORC2"/>
    <property type="match status" value="1"/>
</dbReference>
<comment type="function">
    <text evidence="1">Component of the origin recognition complex (ORC) that binds origins of replication. DNA-binding is ATP-dependent. ORC is required to assemble the pre-replication complex necessary to initiate DNA replication.</text>
</comment>
<dbReference type="InterPro" id="IPR007220">
    <property type="entry name" value="ORC2"/>
</dbReference>
<accession>A0A835HL08</accession>
<keyword evidence="2" id="KW-1133">Transmembrane helix</keyword>
<feature type="transmembrane region" description="Helical" evidence="2">
    <location>
        <begin position="63"/>
        <end position="84"/>
    </location>
</feature>
<comment type="similarity">
    <text evidence="1">Belongs to the ORC2 family.</text>
</comment>
<reference evidence="4 5" key="1">
    <citation type="submission" date="2020-10" db="EMBL/GenBank/DDBJ databases">
        <title>The Coptis chinensis genome and diversification of protoberbering-type alkaloids.</title>
        <authorList>
            <person name="Wang B."/>
            <person name="Shu S."/>
            <person name="Song C."/>
            <person name="Liu Y."/>
        </authorList>
    </citation>
    <scope>NUCLEOTIDE SEQUENCE [LARGE SCALE GENOMIC DNA]</scope>
    <source>
        <strain evidence="4">HL-2020</strain>
        <tissue evidence="4">Leaf</tissue>
    </source>
</reference>
<feature type="transmembrane region" description="Helical" evidence="2">
    <location>
        <begin position="163"/>
        <end position="181"/>
    </location>
</feature>
<gene>
    <name evidence="4" type="ORF">IFM89_030921</name>
</gene>
<evidence type="ECO:0000313" key="5">
    <source>
        <dbReference type="Proteomes" id="UP000631114"/>
    </source>
</evidence>
<dbReference type="PANTHER" id="PTHR14052">
    <property type="entry name" value="ORIGIN RECOGNITION COMPLEX SUBUNIT 2"/>
    <property type="match status" value="1"/>
</dbReference>